<keyword evidence="3" id="KW-1185">Reference proteome</keyword>
<comment type="caution">
    <text evidence="2">The sequence shown here is derived from an EMBL/GenBank/DDBJ whole genome shotgun (WGS) entry which is preliminary data.</text>
</comment>
<gene>
    <name evidence="2" type="ORF">J2T60_002032</name>
</gene>
<evidence type="ECO:0000313" key="2">
    <source>
        <dbReference type="EMBL" id="MCP1728032.1"/>
    </source>
</evidence>
<keyword evidence="1" id="KW-1133">Transmembrane helix</keyword>
<proteinExistence type="predicted"/>
<accession>A0ABT1GDK3</accession>
<evidence type="ECO:0008006" key="4">
    <source>
        <dbReference type="Google" id="ProtNLM"/>
    </source>
</evidence>
<feature type="transmembrane region" description="Helical" evidence="1">
    <location>
        <begin position="18"/>
        <end position="39"/>
    </location>
</feature>
<dbReference type="EMBL" id="JALJYF010000002">
    <property type="protein sequence ID" value="MCP1728032.1"/>
    <property type="molecule type" value="Genomic_DNA"/>
</dbReference>
<keyword evidence="1" id="KW-0472">Membrane</keyword>
<protein>
    <recommendedName>
        <fullName evidence="4">Flagellin-like protein</fullName>
    </recommendedName>
</protein>
<dbReference type="Proteomes" id="UP001523550">
    <property type="component" value="Unassembled WGS sequence"/>
</dbReference>
<sequence>MSASNDSSRTRMGRANRLYSLGLGLMLFGVGLSVLALILI</sequence>
<evidence type="ECO:0000256" key="1">
    <source>
        <dbReference type="SAM" id="Phobius"/>
    </source>
</evidence>
<organism evidence="2 3">
    <name type="scientific">Natronospira proteinivora</name>
    <dbReference type="NCBI Taxonomy" id="1807133"/>
    <lineage>
        <taxon>Bacteria</taxon>
        <taxon>Pseudomonadati</taxon>
        <taxon>Pseudomonadota</taxon>
        <taxon>Gammaproteobacteria</taxon>
        <taxon>Natronospirales</taxon>
        <taxon>Natronospiraceae</taxon>
        <taxon>Natronospira</taxon>
    </lineage>
</organism>
<name>A0ABT1GDK3_9GAMM</name>
<keyword evidence="1" id="KW-0812">Transmembrane</keyword>
<evidence type="ECO:0000313" key="3">
    <source>
        <dbReference type="Proteomes" id="UP001523550"/>
    </source>
</evidence>
<reference evidence="2 3" key="1">
    <citation type="submission" date="2022-03" db="EMBL/GenBank/DDBJ databases">
        <title>Genomic Encyclopedia of Type Strains, Phase III (KMG-III): the genomes of soil and plant-associated and newly described type strains.</title>
        <authorList>
            <person name="Whitman W."/>
        </authorList>
    </citation>
    <scope>NUCLEOTIDE SEQUENCE [LARGE SCALE GENOMIC DNA]</scope>
    <source>
        <strain evidence="2 3">BSker1</strain>
    </source>
</reference>